<sequence length="49" mass="5396">MGGCLLLEGAYYERRLTIGGCLLLEVAYYWRGLTMKGGLLEGLNTLGRT</sequence>
<dbReference type="EMBL" id="CAVMJV010000128">
    <property type="protein sequence ID" value="CAK5108292.1"/>
    <property type="molecule type" value="Genomic_DNA"/>
</dbReference>
<protein>
    <submittedName>
        <fullName evidence="1">Uncharacterized protein</fullName>
    </submittedName>
</protein>
<accession>A0ACB1AZG2</accession>
<name>A0ACB1AZG2_MELEN</name>
<evidence type="ECO:0000313" key="1">
    <source>
        <dbReference type="EMBL" id="CAK5108292.1"/>
    </source>
</evidence>
<dbReference type="Proteomes" id="UP001497535">
    <property type="component" value="Unassembled WGS sequence"/>
</dbReference>
<proteinExistence type="predicted"/>
<reference evidence="1" key="1">
    <citation type="submission" date="2023-11" db="EMBL/GenBank/DDBJ databases">
        <authorList>
            <person name="Poullet M."/>
        </authorList>
    </citation>
    <scope>NUCLEOTIDE SEQUENCE</scope>
    <source>
        <strain evidence="1">E1834</strain>
    </source>
</reference>
<keyword evidence="2" id="KW-1185">Reference proteome</keyword>
<evidence type="ECO:0000313" key="2">
    <source>
        <dbReference type="Proteomes" id="UP001497535"/>
    </source>
</evidence>
<gene>
    <name evidence="1" type="ORF">MENTE1834_LOCUS43906</name>
</gene>
<comment type="caution">
    <text evidence="1">The sequence shown here is derived from an EMBL/GenBank/DDBJ whole genome shotgun (WGS) entry which is preliminary data.</text>
</comment>
<organism evidence="1 2">
    <name type="scientific">Meloidogyne enterolobii</name>
    <name type="common">Root-knot nematode worm</name>
    <name type="synonym">Meloidogyne mayaguensis</name>
    <dbReference type="NCBI Taxonomy" id="390850"/>
    <lineage>
        <taxon>Eukaryota</taxon>
        <taxon>Metazoa</taxon>
        <taxon>Ecdysozoa</taxon>
        <taxon>Nematoda</taxon>
        <taxon>Chromadorea</taxon>
        <taxon>Rhabditida</taxon>
        <taxon>Tylenchina</taxon>
        <taxon>Tylenchomorpha</taxon>
        <taxon>Tylenchoidea</taxon>
        <taxon>Meloidogynidae</taxon>
        <taxon>Meloidogyninae</taxon>
        <taxon>Meloidogyne</taxon>
    </lineage>
</organism>